<comment type="caution">
    <text evidence="12">The sequence shown here is derived from an EMBL/GenBank/DDBJ whole genome shotgun (WGS) entry which is preliminary data.</text>
</comment>
<evidence type="ECO:0000313" key="12">
    <source>
        <dbReference type="EMBL" id="MBP1995701.1"/>
    </source>
</evidence>
<dbReference type="Pfam" id="PF00266">
    <property type="entry name" value="Aminotran_5"/>
    <property type="match status" value="1"/>
</dbReference>
<evidence type="ECO:0000256" key="1">
    <source>
        <dbReference type="ARBA" id="ARBA00001933"/>
    </source>
</evidence>
<dbReference type="PANTHER" id="PTHR11601">
    <property type="entry name" value="CYSTEINE DESULFURYLASE FAMILY MEMBER"/>
    <property type="match status" value="1"/>
</dbReference>
<dbReference type="Proteomes" id="UP001519287">
    <property type="component" value="Unassembled WGS sequence"/>
</dbReference>
<dbReference type="Gene3D" id="3.40.640.10">
    <property type="entry name" value="Type I PLP-dependent aspartate aminotransferase-like (Major domain)"/>
    <property type="match status" value="1"/>
</dbReference>
<evidence type="ECO:0000256" key="7">
    <source>
        <dbReference type="ARBA" id="ARBA00023004"/>
    </source>
</evidence>
<evidence type="ECO:0000256" key="3">
    <source>
        <dbReference type="ARBA" id="ARBA00012239"/>
    </source>
</evidence>
<keyword evidence="5" id="KW-0479">Metal-binding</keyword>
<dbReference type="InterPro" id="IPR016454">
    <property type="entry name" value="Cysteine_dSase"/>
</dbReference>
<dbReference type="PIRSF" id="PIRSF005572">
    <property type="entry name" value="NifS"/>
    <property type="match status" value="1"/>
</dbReference>
<protein>
    <recommendedName>
        <fullName evidence="3">cysteine desulfurase</fullName>
        <ecNumber evidence="3">2.8.1.7</ecNumber>
    </recommendedName>
</protein>
<reference evidence="12 13" key="1">
    <citation type="submission" date="2021-03" db="EMBL/GenBank/DDBJ databases">
        <title>Genomic Encyclopedia of Type Strains, Phase IV (KMG-IV): sequencing the most valuable type-strain genomes for metagenomic binning, comparative biology and taxonomic classification.</title>
        <authorList>
            <person name="Goeker M."/>
        </authorList>
    </citation>
    <scope>NUCLEOTIDE SEQUENCE [LARGE SCALE GENOMIC DNA]</scope>
    <source>
        <strain evidence="12 13">DSM 26048</strain>
    </source>
</reference>
<dbReference type="Gene3D" id="1.10.260.50">
    <property type="match status" value="1"/>
</dbReference>
<name>A0ABS4J8W3_9BACL</name>
<dbReference type="InterPro" id="IPR015424">
    <property type="entry name" value="PyrdxlP-dep_Trfase"/>
</dbReference>
<evidence type="ECO:0000256" key="4">
    <source>
        <dbReference type="ARBA" id="ARBA00022679"/>
    </source>
</evidence>
<feature type="domain" description="Aminotransferase class V" evidence="11">
    <location>
        <begin position="4"/>
        <end position="369"/>
    </location>
</feature>
<evidence type="ECO:0000256" key="2">
    <source>
        <dbReference type="ARBA" id="ARBA00006490"/>
    </source>
</evidence>
<dbReference type="InterPro" id="IPR020578">
    <property type="entry name" value="Aminotrans_V_PyrdxlP_BS"/>
</dbReference>
<dbReference type="InterPro" id="IPR015422">
    <property type="entry name" value="PyrdxlP-dep_Trfase_small"/>
</dbReference>
<keyword evidence="6" id="KW-0663">Pyridoxal phosphate</keyword>
<evidence type="ECO:0000256" key="8">
    <source>
        <dbReference type="ARBA" id="ARBA00023014"/>
    </source>
</evidence>
<sequence length="386" mass="41823">MNSIYLDHAATTPVHPEVLEAMLPYYEEAFGNPSSTHRFGRAAKTAVNGSRDFIARSIGCSPAQLIFTSGGTESNNMAIFGVVQASKRHNEKQKKHILTTRIEHHAILHPCNWLEDLGFEITYLSVDPTGLINIKDVEAAIRQDTVLISVMYGNNEVGTLQPIEQIGQLARSLRIPFHVDAVQALGKTPLDLSQLPVDLMSFSAHKINGPKGIGALYVSKTIQLDPLLFGGAQERKKRAGTENVAAIVGFAKAVEISVPNVETVQLITEELRQCMISTFIDELGSAGFIVNGHESKRLPHILNISFPGVSTESLLMNLDLEGIAAASGSACTSGSLEVSHVLQAMELPEDVLSSAVRFSFGMGNSKEQIAEAARKTATIVKRIRML</sequence>
<keyword evidence="4 12" id="KW-0808">Transferase</keyword>
<gene>
    <name evidence="12" type="ORF">J2Z66_007343</name>
</gene>
<evidence type="ECO:0000259" key="11">
    <source>
        <dbReference type="Pfam" id="PF00266"/>
    </source>
</evidence>
<keyword evidence="13" id="KW-1185">Reference proteome</keyword>
<dbReference type="PROSITE" id="PS00595">
    <property type="entry name" value="AA_TRANSFER_CLASS_5"/>
    <property type="match status" value="1"/>
</dbReference>
<comment type="similarity">
    <text evidence="2">Belongs to the class-V pyridoxal-phosphate-dependent aminotransferase family. NifS/IscS subfamily.</text>
</comment>
<dbReference type="GO" id="GO:0031071">
    <property type="term" value="F:cysteine desulfurase activity"/>
    <property type="evidence" value="ECO:0007669"/>
    <property type="project" value="UniProtKB-EC"/>
</dbReference>
<dbReference type="Gene3D" id="3.90.1150.10">
    <property type="entry name" value="Aspartate Aminotransferase, domain 1"/>
    <property type="match status" value="1"/>
</dbReference>
<dbReference type="EMBL" id="JAGGLB010000037">
    <property type="protein sequence ID" value="MBP1995701.1"/>
    <property type="molecule type" value="Genomic_DNA"/>
</dbReference>
<dbReference type="SUPFAM" id="SSF53383">
    <property type="entry name" value="PLP-dependent transferases"/>
    <property type="match status" value="1"/>
</dbReference>
<organism evidence="12 13">
    <name type="scientific">Paenibacillus eucommiae</name>
    <dbReference type="NCBI Taxonomy" id="1355755"/>
    <lineage>
        <taxon>Bacteria</taxon>
        <taxon>Bacillati</taxon>
        <taxon>Bacillota</taxon>
        <taxon>Bacilli</taxon>
        <taxon>Bacillales</taxon>
        <taxon>Paenibacillaceae</taxon>
        <taxon>Paenibacillus</taxon>
    </lineage>
</organism>
<evidence type="ECO:0000256" key="5">
    <source>
        <dbReference type="ARBA" id="ARBA00022723"/>
    </source>
</evidence>
<dbReference type="PANTHER" id="PTHR11601:SF34">
    <property type="entry name" value="CYSTEINE DESULFURASE"/>
    <property type="match status" value="1"/>
</dbReference>
<keyword evidence="8" id="KW-0411">Iron-sulfur</keyword>
<comment type="cofactor">
    <cofactor evidence="1 10">
        <name>pyridoxal 5'-phosphate</name>
        <dbReference type="ChEBI" id="CHEBI:597326"/>
    </cofactor>
</comment>
<evidence type="ECO:0000256" key="6">
    <source>
        <dbReference type="ARBA" id="ARBA00022898"/>
    </source>
</evidence>
<evidence type="ECO:0000313" key="13">
    <source>
        <dbReference type="Proteomes" id="UP001519287"/>
    </source>
</evidence>
<evidence type="ECO:0000256" key="9">
    <source>
        <dbReference type="ARBA" id="ARBA00050776"/>
    </source>
</evidence>
<dbReference type="InterPro" id="IPR000192">
    <property type="entry name" value="Aminotrans_V_dom"/>
</dbReference>
<dbReference type="RefSeq" id="WP_209977483.1">
    <property type="nucleotide sequence ID" value="NZ_JAGGLB010000037.1"/>
</dbReference>
<proteinExistence type="inferred from homology"/>
<keyword evidence="7" id="KW-0408">Iron</keyword>
<comment type="catalytic activity">
    <reaction evidence="9">
        <text>(sulfur carrier)-H + L-cysteine = (sulfur carrier)-SH + L-alanine</text>
        <dbReference type="Rhea" id="RHEA:43892"/>
        <dbReference type="Rhea" id="RHEA-COMP:14737"/>
        <dbReference type="Rhea" id="RHEA-COMP:14739"/>
        <dbReference type="ChEBI" id="CHEBI:29917"/>
        <dbReference type="ChEBI" id="CHEBI:35235"/>
        <dbReference type="ChEBI" id="CHEBI:57972"/>
        <dbReference type="ChEBI" id="CHEBI:64428"/>
        <dbReference type="EC" id="2.8.1.7"/>
    </reaction>
</comment>
<accession>A0ABS4J8W3</accession>
<evidence type="ECO:0000256" key="10">
    <source>
        <dbReference type="RuleBase" id="RU004504"/>
    </source>
</evidence>
<dbReference type="EC" id="2.8.1.7" evidence="3"/>
<dbReference type="InterPro" id="IPR015421">
    <property type="entry name" value="PyrdxlP-dep_Trfase_major"/>
</dbReference>